<dbReference type="Proteomes" id="UP000007755">
    <property type="component" value="Unassembled WGS sequence"/>
</dbReference>
<dbReference type="AlphaFoldDB" id="F4WRW9"/>
<dbReference type="STRING" id="103372.F4WRW9"/>
<feature type="region of interest" description="Disordered" evidence="1">
    <location>
        <begin position="484"/>
        <end position="514"/>
    </location>
</feature>
<keyword evidence="4" id="KW-1185">Reference proteome</keyword>
<evidence type="ECO:0000256" key="1">
    <source>
        <dbReference type="SAM" id="MobiDB-lite"/>
    </source>
</evidence>
<proteinExistence type="predicted"/>
<keyword evidence="2" id="KW-1133">Transmembrane helix</keyword>
<feature type="compositionally biased region" description="Polar residues" evidence="1">
    <location>
        <begin position="349"/>
        <end position="363"/>
    </location>
</feature>
<dbReference type="KEGG" id="aec:105148492"/>
<feature type="compositionally biased region" description="Polar residues" evidence="1">
    <location>
        <begin position="8"/>
        <end position="27"/>
    </location>
</feature>
<evidence type="ECO:0000313" key="4">
    <source>
        <dbReference type="Proteomes" id="UP000007755"/>
    </source>
</evidence>
<dbReference type="EMBL" id="GL888292">
    <property type="protein sequence ID" value="EGI63126.1"/>
    <property type="molecule type" value="Genomic_DNA"/>
</dbReference>
<feature type="compositionally biased region" description="Polar residues" evidence="1">
    <location>
        <begin position="500"/>
        <end position="511"/>
    </location>
</feature>
<dbReference type="OMA" id="KMLMKEN"/>
<sequence>MSKLKIATSKTHSWPHFTSHTQSSLMKTRTPMKLKKLSSIRNENKSKSEKSIVPKSKGIYKKRSNITTKQSKSMQMLVMILKKKDRCSNFFLPGGELTETTCQLENSLISLQGNLIKDVSHNLKNCIVSPAKLATLRSKRTKVMNEFESFENLHDSSQDGMNCAGRDNSDDIHNASEARTVIDVTCKLQLHLSDEKEPTDSCSKVEDLHRRTECEKKSDDFSNKDCTEILVHPQGVNIRKRMQKTWMLKKTRIQNEHVNVDRTCTDLQKSEITQHVGTVTNSDAIIRKRSAPQKNLTFNQRAWRPAGVPKNFTKSTTSLQPMSQKSSQSTEKSNASTKSKHLSTECIESFNSESTNTSKNQSKMLMKENRDPHTNRVTKMFDHLAEMKQRQKLQSGGMLPKKKRSRTKIPSKVLDRCDDTKLTLAKSKSRHCQTRTIIPDESSNNLEQHRTKSTLTYSKSRTSEVIHTLKKIIDSVKENGDAEKNIKKNDDIDHEKNDNNKIQMSPNSDILQSDEHSAQDINLDEADRSSRRSISTQVKLDSPSYHEIDAEKDQDLMEILNLTRIVATQTLPSYIRNVIDVGCNTPAIICKDVEVSCDLIGSTDLTEIESTMIENKSTSNVHTESSSIKHIKVNIENEDINENKELLFSECKETLNTRLENCDSIEIPGNTINDAAGEIEKFMREEVYRIFLKSFKDSDDKTNVDIDEKQEYAKCSSNHNINSTSINNLFSEKSQSFICNYDTSCSSEDIMEYLENNIQQDVFMSESKVALTSDVIATFELAADRARNLHEAVIIYHKNLMSKESGKRNEEMVEDYEMSEFRDEQNCFEGYTSFINRENENKIRSECDAICHFANNEDFSGFSTCSSRGSSSDRTCRTKFLRSSKDWDNVGMERAEENASFSENEQTIARSILNKRSNLENVKSIMQLVHRTQEDYALELLESDKSDESFEMEQIKNDKILALPAATKKTSFIPCEYLLSFFYCIVYTVVFWYLQYSFRCDSTK</sequence>
<gene>
    <name evidence="3" type="ORF">G5I_08573</name>
</gene>
<feature type="compositionally biased region" description="Basic residues" evidence="1">
    <location>
        <begin position="400"/>
        <end position="409"/>
    </location>
</feature>
<keyword evidence="2" id="KW-0472">Membrane</keyword>
<reference evidence="3" key="1">
    <citation type="submission" date="2011-02" db="EMBL/GenBank/DDBJ databases">
        <title>The genome of the leaf-cutting ant Acromyrmex echinatior suggests key adaptations to social evolution and fungus farming.</title>
        <authorList>
            <person name="Nygaard S."/>
            <person name="Zhang G."/>
        </authorList>
    </citation>
    <scope>NUCLEOTIDE SEQUENCE</scope>
</reference>
<protein>
    <submittedName>
        <fullName evidence="3">Uncharacterized protein</fullName>
    </submittedName>
</protein>
<dbReference type="InParanoid" id="F4WRW9"/>
<name>F4WRW9_ACREC</name>
<organism evidence="4">
    <name type="scientific">Acromyrmex echinatior</name>
    <name type="common">Panamanian leafcutter ant</name>
    <name type="synonym">Acromyrmex octospinosus echinatior</name>
    <dbReference type="NCBI Taxonomy" id="103372"/>
    <lineage>
        <taxon>Eukaryota</taxon>
        <taxon>Metazoa</taxon>
        <taxon>Ecdysozoa</taxon>
        <taxon>Arthropoda</taxon>
        <taxon>Hexapoda</taxon>
        <taxon>Insecta</taxon>
        <taxon>Pterygota</taxon>
        <taxon>Neoptera</taxon>
        <taxon>Endopterygota</taxon>
        <taxon>Hymenoptera</taxon>
        <taxon>Apocrita</taxon>
        <taxon>Aculeata</taxon>
        <taxon>Formicoidea</taxon>
        <taxon>Formicidae</taxon>
        <taxon>Myrmicinae</taxon>
        <taxon>Acromyrmex</taxon>
    </lineage>
</organism>
<feature type="region of interest" description="Disordered" evidence="1">
    <location>
        <begin position="390"/>
        <end position="409"/>
    </location>
</feature>
<feature type="region of interest" description="Disordered" evidence="1">
    <location>
        <begin position="1"/>
        <end position="28"/>
    </location>
</feature>
<feature type="compositionally biased region" description="Basic and acidic residues" evidence="1">
    <location>
        <begin position="484"/>
        <end position="499"/>
    </location>
</feature>
<evidence type="ECO:0000313" key="3">
    <source>
        <dbReference type="EMBL" id="EGI63126.1"/>
    </source>
</evidence>
<feature type="region of interest" description="Disordered" evidence="1">
    <location>
        <begin position="299"/>
        <end position="372"/>
    </location>
</feature>
<feature type="compositionally biased region" description="Polar residues" evidence="1">
    <location>
        <begin position="312"/>
        <end position="337"/>
    </location>
</feature>
<dbReference type="OrthoDB" id="7605575at2759"/>
<feature type="transmembrane region" description="Helical" evidence="2">
    <location>
        <begin position="977"/>
        <end position="994"/>
    </location>
</feature>
<accession>F4WRW9</accession>
<keyword evidence="2" id="KW-0812">Transmembrane</keyword>
<evidence type="ECO:0000256" key="2">
    <source>
        <dbReference type="SAM" id="Phobius"/>
    </source>
</evidence>